<keyword evidence="3" id="KW-1185">Reference proteome</keyword>
<feature type="region of interest" description="Disordered" evidence="1">
    <location>
        <begin position="1"/>
        <end position="22"/>
    </location>
</feature>
<evidence type="ECO:0000256" key="1">
    <source>
        <dbReference type="SAM" id="MobiDB-lite"/>
    </source>
</evidence>
<dbReference type="InterPro" id="IPR007374">
    <property type="entry name" value="ASCH_domain"/>
</dbReference>
<dbReference type="SUPFAM" id="SSF88697">
    <property type="entry name" value="PUA domain-like"/>
    <property type="match status" value="1"/>
</dbReference>
<dbReference type="Pfam" id="PF04266">
    <property type="entry name" value="ASCH"/>
    <property type="match status" value="1"/>
</dbReference>
<dbReference type="CDD" id="cd06555">
    <property type="entry name" value="ASCH_PF0470_like"/>
    <property type="match status" value="1"/>
</dbReference>
<gene>
    <name evidence="4" type="primary">LOC103708581</name>
</gene>
<accession>A0A8B7C4V2</accession>
<dbReference type="RefSeq" id="XP_008791802.1">
    <property type="nucleotide sequence ID" value="XM_008793580.4"/>
</dbReference>
<reference evidence="4" key="2">
    <citation type="submission" date="2025-08" db="UniProtKB">
        <authorList>
            <consortium name="RefSeq"/>
        </authorList>
    </citation>
    <scope>IDENTIFICATION</scope>
    <source>
        <tissue evidence="4">Young leaves</tissue>
    </source>
</reference>
<dbReference type="PANTHER" id="PTHR34204">
    <property type="entry name" value="RNA-BINDING ASCH DOMAIN PROTEIN"/>
    <property type="match status" value="1"/>
</dbReference>
<dbReference type="AlphaFoldDB" id="A0A8B7C4V2"/>
<evidence type="ECO:0000313" key="3">
    <source>
        <dbReference type="Proteomes" id="UP000228380"/>
    </source>
</evidence>
<feature type="domain" description="ASCH" evidence="2">
    <location>
        <begin position="149"/>
        <end position="252"/>
    </location>
</feature>
<proteinExistence type="predicted"/>
<organism evidence="3 4">
    <name type="scientific">Phoenix dactylifera</name>
    <name type="common">Date palm</name>
    <dbReference type="NCBI Taxonomy" id="42345"/>
    <lineage>
        <taxon>Eukaryota</taxon>
        <taxon>Viridiplantae</taxon>
        <taxon>Streptophyta</taxon>
        <taxon>Embryophyta</taxon>
        <taxon>Tracheophyta</taxon>
        <taxon>Spermatophyta</taxon>
        <taxon>Magnoliopsida</taxon>
        <taxon>Liliopsida</taxon>
        <taxon>Arecaceae</taxon>
        <taxon>Coryphoideae</taxon>
        <taxon>Phoeniceae</taxon>
        <taxon>Phoenix</taxon>
    </lineage>
</organism>
<dbReference type="KEGG" id="pda:103708581"/>
<dbReference type="Gene3D" id="2.30.130.30">
    <property type="entry name" value="Hypothetical protein"/>
    <property type="match status" value="1"/>
</dbReference>
<dbReference type="OrthoDB" id="112749at2759"/>
<dbReference type="PANTHER" id="PTHR34204:SF2">
    <property type="entry name" value="RNA-BINDING ASCH DOMAIN PROTEIN"/>
    <property type="match status" value="1"/>
</dbReference>
<evidence type="ECO:0000313" key="4">
    <source>
        <dbReference type="RefSeq" id="XP_008791802.1"/>
    </source>
</evidence>
<evidence type="ECO:0000259" key="2">
    <source>
        <dbReference type="SMART" id="SM01022"/>
    </source>
</evidence>
<sequence>MDGEPSPAVATEVSGPPSPGVSPVRLADGMEELVRFTLAAAGEGLDDCDVLLSRDYCIHLLQDESNPTDPHLNDLGNVCGGVPVYPLYKHLARAIEQCINSGTFRRTTNSVVSVPLDESLKMRENEWSKLILDKGSELLKMFKAVEFELHVQEPFFSQLRAGLKTVEGRCATGDYNRITPGSLLLFNKCLLFEVQDVRWYSSFSEMLQEETLAKVLPGVKTIEEGVKIYRKFYSEEKEKSKGVLAISVSKVASQPYISMANLLSGLSYDGVGSLLGMRHTVGTVLDALPPPRSFLISSSMNPHRPNVKGCSLTDAARALAKHVNRSSDGWWGDFYGSDSKKNTLALEVINRLLTNCCWMNVHLIKPYDCVFEIRVSEGYGARWSKDGSKFIGFLEPYTEEGFAKGWKC</sequence>
<dbReference type="InterPro" id="IPR015947">
    <property type="entry name" value="PUA-like_sf"/>
</dbReference>
<protein>
    <submittedName>
        <fullName evidence="4">Uncharacterized protein LOC103708581 isoform X1</fullName>
    </submittedName>
</protein>
<reference evidence="3" key="1">
    <citation type="journal article" date="2019" name="Nat. Commun.">
        <title>Genome-wide association mapping of date palm fruit traits.</title>
        <authorList>
            <person name="Hazzouri K.M."/>
            <person name="Gros-Balthazard M."/>
            <person name="Flowers J.M."/>
            <person name="Copetti D."/>
            <person name="Lemansour A."/>
            <person name="Lebrun M."/>
            <person name="Masmoudi K."/>
            <person name="Ferrand S."/>
            <person name="Dhar M.I."/>
            <person name="Fresquez Z.A."/>
            <person name="Rosas U."/>
            <person name="Zhang J."/>
            <person name="Talag J."/>
            <person name="Lee S."/>
            <person name="Kudrna D."/>
            <person name="Powell R.F."/>
            <person name="Leitch I.J."/>
            <person name="Krueger R.R."/>
            <person name="Wing R.A."/>
            <person name="Amiri K.M.A."/>
            <person name="Purugganan M.D."/>
        </authorList>
    </citation>
    <scope>NUCLEOTIDE SEQUENCE [LARGE SCALE GENOMIC DNA]</scope>
    <source>
        <strain evidence="3">cv. Khalas</strain>
    </source>
</reference>
<dbReference type="GeneID" id="103708581"/>
<name>A0A8B7C4V2_PHODC</name>
<dbReference type="SMART" id="SM01022">
    <property type="entry name" value="ASCH"/>
    <property type="match status" value="1"/>
</dbReference>
<dbReference type="Proteomes" id="UP000228380">
    <property type="component" value="Chromosome 10"/>
</dbReference>